<dbReference type="GO" id="GO:0008270">
    <property type="term" value="F:zinc ion binding"/>
    <property type="evidence" value="ECO:0007669"/>
    <property type="project" value="InterPro"/>
</dbReference>
<dbReference type="CDD" id="cd12148">
    <property type="entry name" value="fungal_TF_MHR"/>
    <property type="match status" value="1"/>
</dbReference>
<proteinExistence type="predicted"/>
<evidence type="ECO:0000256" key="6">
    <source>
        <dbReference type="SAM" id="MobiDB-lite"/>
    </source>
</evidence>
<feature type="compositionally biased region" description="Polar residues" evidence="6">
    <location>
        <begin position="1"/>
        <end position="11"/>
    </location>
</feature>
<keyword evidence="3" id="KW-0805">Transcription regulation</keyword>
<dbReference type="RefSeq" id="XP_013323032.1">
    <property type="nucleotide sequence ID" value="XM_013467578.1"/>
</dbReference>
<dbReference type="GO" id="GO:0003677">
    <property type="term" value="F:DNA binding"/>
    <property type="evidence" value="ECO:0007669"/>
    <property type="project" value="InterPro"/>
</dbReference>
<name>A0A0F4YE53_RASE3</name>
<protein>
    <submittedName>
        <fullName evidence="8">Fungal transcriptional regulatory protein</fullName>
    </submittedName>
</protein>
<dbReference type="PANTHER" id="PTHR47660:SF2">
    <property type="entry name" value="TRANSCRIPTION FACTOR WITH C2H2 AND ZN(2)-CYS(6) DNA BINDING DOMAIN (EUROFUNG)"/>
    <property type="match status" value="1"/>
</dbReference>
<dbReference type="GeneID" id="25321899"/>
<evidence type="ECO:0000259" key="7">
    <source>
        <dbReference type="Pfam" id="PF04082"/>
    </source>
</evidence>
<feature type="region of interest" description="Disordered" evidence="6">
    <location>
        <begin position="118"/>
        <end position="166"/>
    </location>
</feature>
<dbReference type="Pfam" id="PF04082">
    <property type="entry name" value="Fungal_trans"/>
    <property type="match status" value="1"/>
</dbReference>
<evidence type="ECO:0000256" key="1">
    <source>
        <dbReference type="ARBA" id="ARBA00022723"/>
    </source>
</evidence>
<organism evidence="8 9">
    <name type="scientific">Rasamsonia emersonii (strain ATCC 16479 / CBS 393.64 / IMI 116815)</name>
    <dbReference type="NCBI Taxonomy" id="1408163"/>
    <lineage>
        <taxon>Eukaryota</taxon>
        <taxon>Fungi</taxon>
        <taxon>Dikarya</taxon>
        <taxon>Ascomycota</taxon>
        <taxon>Pezizomycotina</taxon>
        <taxon>Eurotiomycetes</taxon>
        <taxon>Eurotiomycetidae</taxon>
        <taxon>Eurotiales</taxon>
        <taxon>Trichocomaceae</taxon>
        <taxon>Rasamsonia</taxon>
    </lineage>
</organism>
<feature type="compositionally biased region" description="Polar residues" evidence="6">
    <location>
        <begin position="19"/>
        <end position="31"/>
    </location>
</feature>
<dbReference type="InterPro" id="IPR007219">
    <property type="entry name" value="XnlR_reg_dom"/>
</dbReference>
<reference evidence="8 9" key="1">
    <citation type="submission" date="2015-04" db="EMBL/GenBank/DDBJ databases">
        <authorList>
            <person name="Heijne W.H."/>
            <person name="Fedorova N.D."/>
            <person name="Nierman W.C."/>
            <person name="Vollebregt A.W."/>
            <person name="Zhao Z."/>
            <person name="Wu L."/>
            <person name="Kumar M."/>
            <person name="Stam H."/>
            <person name="van den Berg M.A."/>
            <person name="Pel H.J."/>
        </authorList>
    </citation>
    <scope>NUCLEOTIDE SEQUENCE [LARGE SCALE GENOMIC DNA]</scope>
    <source>
        <strain evidence="8 9">CBS 393.64</strain>
    </source>
</reference>
<dbReference type="EMBL" id="LASV01000776">
    <property type="protein sequence ID" value="KKA16420.1"/>
    <property type="molecule type" value="Genomic_DNA"/>
</dbReference>
<feature type="region of interest" description="Disordered" evidence="6">
    <location>
        <begin position="1"/>
        <end position="45"/>
    </location>
</feature>
<keyword evidence="2" id="KW-0862">Zinc</keyword>
<keyword evidence="5" id="KW-0539">Nucleus</keyword>
<evidence type="ECO:0000313" key="8">
    <source>
        <dbReference type="EMBL" id="KKA16420.1"/>
    </source>
</evidence>
<evidence type="ECO:0000256" key="4">
    <source>
        <dbReference type="ARBA" id="ARBA00023163"/>
    </source>
</evidence>
<evidence type="ECO:0000256" key="2">
    <source>
        <dbReference type="ARBA" id="ARBA00022833"/>
    </source>
</evidence>
<dbReference type="OrthoDB" id="1405595at2759"/>
<dbReference type="PANTHER" id="PTHR47660">
    <property type="entry name" value="TRANSCRIPTION FACTOR WITH C2H2 AND ZN(2)-CYS(6) DNA BINDING DOMAIN (EUROFUNG)-RELATED-RELATED"/>
    <property type="match status" value="1"/>
</dbReference>
<feature type="domain" description="Xylanolytic transcriptional activator regulatory" evidence="7">
    <location>
        <begin position="211"/>
        <end position="454"/>
    </location>
</feature>
<keyword evidence="1" id="KW-0479">Metal-binding</keyword>
<comment type="caution">
    <text evidence="8">The sequence shown here is derived from an EMBL/GenBank/DDBJ whole genome shotgun (WGS) entry which is preliminary data.</text>
</comment>
<keyword evidence="9" id="KW-1185">Reference proteome</keyword>
<evidence type="ECO:0000256" key="3">
    <source>
        <dbReference type="ARBA" id="ARBA00023015"/>
    </source>
</evidence>
<evidence type="ECO:0000256" key="5">
    <source>
        <dbReference type="ARBA" id="ARBA00023242"/>
    </source>
</evidence>
<accession>A0A0F4YE53</accession>
<dbReference type="Proteomes" id="UP000053958">
    <property type="component" value="Unassembled WGS sequence"/>
</dbReference>
<keyword evidence="4" id="KW-0804">Transcription</keyword>
<sequence>MSSNGQMSTEDATLHPTPGVTSYSMNTTYQRLNDGPAADSPPAVTADDDFSNLPLESLYDFIMDSSESYFGWHIGEETDHMKTLNTNAPNTPPANWLPAAYDSTALETRVDEQDTTQGLPALLPSSHLIRDAQPTDTPWPHVYRPSKDDSRINLPPVSQKSRPTLHEAHCDHVTESTREAMLSLVGMSHQSHWPTVDVTAFPSTQTLTVCINLYFRHFHETLPILRRSTFRMTEANPVLLLAMAAIGAMYSRNGLDGLAVALNELARRAIAYMRESDRRAMFDTSVVQAWLLQSVFGLFCGSRMLYQHAEISRGGLVTAARRMHLLRPSLTFVKELERRKDTATPEELRRAYADDEERRRLGWGIYLYDMQISCLLNISPLFSVGEINVPLPSDEEIWNAPPAAIDFESELFQPKTSNFRTVLDSLLSAGKLPQPLNPFGFSLIAHTLYRLCTDASAFDPIFSQPSVATDSFPYRLAFPPNFKHNPQELLDQLSASCYSSSCIPNSLIVSVSALSHLGHIQFSWPGFLDNIKIAAGKSGTEESKRDARLWLSERIAEDPVGARSILVHAGQLSALLTRFPFDMPSETVWIFDVALTFWAIIKFGGGLGGEFTGQNRTTITWSEFDDVEGWIRNGGPVSFQGLGDLAELTVSKILSTFCERLENMSWGIAQRFRHVLMNLSREERCF</sequence>
<dbReference type="AlphaFoldDB" id="A0A0F4YE53"/>
<dbReference type="STRING" id="1408163.A0A0F4YE53"/>
<evidence type="ECO:0000313" key="9">
    <source>
        <dbReference type="Proteomes" id="UP000053958"/>
    </source>
</evidence>
<gene>
    <name evidence="8" type="ORF">T310_9991</name>
</gene>
<dbReference type="GO" id="GO:0006351">
    <property type="term" value="P:DNA-templated transcription"/>
    <property type="evidence" value="ECO:0007669"/>
    <property type="project" value="InterPro"/>
</dbReference>